<proteinExistence type="predicted"/>
<evidence type="ECO:0000256" key="2">
    <source>
        <dbReference type="SAM" id="Phobius"/>
    </source>
</evidence>
<keyword evidence="2" id="KW-1133">Transmembrane helix</keyword>
<dbReference type="EMBL" id="JAGPXE010000013">
    <property type="protein sequence ID" value="MBQ0927458.1"/>
    <property type="molecule type" value="Genomic_DNA"/>
</dbReference>
<sequence length="198" mass="20438">MQDRSYIAGVNPSGPPNSQQPWQQGPEPGRSPGMGPPAGGFPQPGQPYPSQPYPYAGQPPGYAVQGSPPSATLIVSAIVTSLISMGGALLQTVMSVKSGFGEGDFLFGSLVLAAAVLTLLFGIGGSMLAMLRGSQIGRVLVTICCLFYLVNGTVTLSQGNTGSIIQLIIAIPLGILWWLPPTSKGMRSKQVRPGSGRG</sequence>
<reference evidence="3 4" key="1">
    <citation type="submission" date="2021-04" db="EMBL/GenBank/DDBJ databases">
        <title>Whole-genome sequencing of Saccharopolyspora endophytica KCTC 19397.</title>
        <authorList>
            <person name="Ay H."/>
            <person name="Saygin H."/>
            <person name="Sahin N."/>
        </authorList>
    </citation>
    <scope>NUCLEOTIDE SEQUENCE [LARGE SCALE GENOMIC DNA]</scope>
    <source>
        <strain evidence="3 4">KCTC 19397</strain>
    </source>
</reference>
<evidence type="ECO:0008006" key="5">
    <source>
        <dbReference type="Google" id="ProtNLM"/>
    </source>
</evidence>
<dbReference type="RefSeq" id="WP_210972527.1">
    <property type="nucleotide sequence ID" value="NZ_JAGPXE010000013.1"/>
</dbReference>
<evidence type="ECO:0000313" key="3">
    <source>
        <dbReference type="EMBL" id="MBQ0927458.1"/>
    </source>
</evidence>
<organism evidence="3 4">
    <name type="scientific">Saccharopolyspora endophytica</name>
    <dbReference type="NCBI Taxonomy" id="543886"/>
    <lineage>
        <taxon>Bacteria</taxon>
        <taxon>Bacillati</taxon>
        <taxon>Actinomycetota</taxon>
        <taxon>Actinomycetes</taxon>
        <taxon>Pseudonocardiales</taxon>
        <taxon>Pseudonocardiaceae</taxon>
        <taxon>Saccharopolyspora</taxon>
    </lineage>
</organism>
<keyword evidence="2" id="KW-0812">Transmembrane</keyword>
<accession>A0ABS5DME8</accession>
<gene>
    <name evidence="3" type="ORF">KBO27_26240</name>
</gene>
<feature type="transmembrane region" description="Helical" evidence="2">
    <location>
        <begin position="105"/>
        <end position="124"/>
    </location>
</feature>
<protein>
    <recommendedName>
        <fullName evidence="5">Integral membrane protein</fullName>
    </recommendedName>
</protein>
<feature type="transmembrane region" description="Helical" evidence="2">
    <location>
        <begin position="71"/>
        <end position="93"/>
    </location>
</feature>
<feature type="region of interest" description="Disordered" evidence="1">
    <location>
        <begin position="1"/>
        <end position="54"/>
    </location>
</feature>
<keyword evidence="4" id="KW-1185">Reference proteome</keyword>
<dbReference type="Proteomes" id="UP000674084">
    <property type="component" value="Unassembled WGS sequence"/>
</dbReference>
<keyword evidence="2" id="KW-0472">Membrane</keyword>
<name>A0ABS5DME8_9PSEU</name>
<comment type="caution">
    <text evidence="3">The sequence shown here is derived from an EMBL/GenBank/DDBJ whole genome shotgun (WGS) entry which is preliminary data.</text>
</comment>
<evidence type="ECO:0000256" key="1">
    <source>
        <dbReference type="SAM" id="MobiDB-lite"/>
    </source>
</evidence>
<evidence type="ECO:0000313" key="4">
    <source>
        <dbReference type="Proteomes" id="UP000674084"/>
    </source>
</evidence>
<feature type="transmembrane region" description="Helical" evidence="2">
    <location>
        <begin position="162"/>
        <end position="179"/>
    </location>
</feature>
<feature type="transmembrane region" description="Helical" evidence="2">
    <location>
        <begin position="136"/>
        <end position="156"/>
    </location>
</feature>